<dbReference type="InterPro" id="IPR050490">
    <property type="entry name" value="Bact_solute-bd_prot1"/>
</dbReference>
<dbReference type="OrthoDB" id="9787283at2"/>
<dbReference type="AlphaFoldDB" id="A0A329MCT3"/>
<organism evidence="4 5">
    <name type="scientific">Paenibacillus contaminans</name>
    <dbReference type="NCBI Taxonomy" id="450362"/>
    <lineage>
        <taxon>Bacteria</taxon>
        <taxon>Bacillati</taxon>
        <taxon>Bacillota</taxon>
        <taxon>Bacilli</taxon>
        <taxon>Bacillales</taxon>
        <taxon>Paenibacillaceae</taxon>
        <taxon>Paenibacillus</taxon>
    </lineage>
</organism>
<evidence type="ECO:0000256" key="2">
    <source>
        <dbReference type="SAM" id="MobiDB-lite"/>
    </source>
</evidence>
<proteinExistence type="predicted"/>
<comment type="caution">
    <text evidence="4">The sequence shown here is derived from an EMBL/GenBank/DDBJ whole genome shotgun (WGS) entry which is preliminary data.</text>
</comment>
<keyword evidence="5" id="KW-1185">Reference proteome</keyword>
<keyword evidence="1 3" id="KW-0732">Signal</keyword>
<dbReference type="Gene3D" id="3.40.190.10">
    <property type="entry name" value="Periplasmic binding protein-like II"/>
    <property type="match status" value="2"/>
</dbReference>
<protein>
    <submittedName>
        <fullName evidence="4">ABC transporter substrate-binding protein</fullName>
    </submittedName>
</protein>
<dbReference type="RefSeq" id="WP_113033951.1">
    <property type="nucleotide sequence ID" value="NZ_QMFB01000017.1"/>
</dbReference>
<feature type="compositionally biased region" description="Polar residues" evidence="2">
    <location>
        <begin position="44"/>
        <end position="54"/>
    </location>
</feature>
<sequence>MKAKMKARVGQRLLLVCLALMFVLVTACSSSPKDKDQGKETASPAGTSAPSDPQGNKPGPTGKYDPPITVSTVRSMPPDQYFDEGENIDKNAIYDYYEEQLGIKIKNDWAVSFKEYNQKIKISIASNNLPDFYMVQAGDLQQLIDSDMIADLTQLWKDNASEDTKKEFTKDGGRQMKTATYDGKLMAIPQINSPYNSAQYVWVRKDWLTELNLPEPKTMQDLLVISEAFSKRDTAGKGKAYGLGLSKQLGEITGFYNGYHAYPQSWVKDASGNLVYGSIQPEMKVALKQLQDMFKAGQIDPEFGVKDATKMEEFFATGQLGMVYGNFAHSLSIQQAVLKDGKMTQEWAAYPIPSVDAKPALMQTSASVPTYYVVNKKAKNPEAAIRILNKWIENQVKPDESNAILLFGKDRKAKGQFFYQINPILAFLMDGNVISGELLPKAIKDKNPASLGKDIDRNARYNNVQDYLAGDDKMWFQWMIAKEGGTMAQMNEAYKNDKFYFNEFYGASTPSMSERKAVLDTKESEMVTKIILGKESIDAFDSFVAEWKKLGGDKITQEVNEWYKSLK</sequence>
<reference evidence="4 5" key="1">
    <citation type="journal article" date="2009" name="Int. J. Syst. Evol. Microbiol.">
        <title>Paenibacillus contaminans sp. nov., isolated from a contaminated laboratory plate.</title>
        <authorList>
            <person name="Chou J.H."/>
            <person name="Lee J.H."/>
            <person name="Lin M.C."/>
            <person name="Chang P.S."/>
            <person name="Arun A.B."/>
            <person name="Young C.C."/>
            <person name="Chen W.M."/>
        </authorList>
    </citation>
    <scope>NUCLEOTIDE SEQUENCE [LARGE SCALE GENOMIC DNA]</scope>
    <source>
        <strain evidence="4 5">CKOBP-6</strain>
    </source>
</reference>
<dbReference type="PANTHER" id="PTHR43649">
    <property type="entry name" value="ARABINOSE-BINDING PROTEIN-RELATED"/>
    <property type="match status" value="1"/>
</dbReference>
<dbReference type="SUPFAM" id="SSF53850">
    <property type="entry name" value="Periplasmic binding protein-like II"/>
    <property type="match status" value="1"/>
</dbReference>
<feature type="signal peptide" evidence="3">
    <location>
        <begin position="1"/>
        <end position="27"/>
    </location>
</feature>
<dbReference type="Proteomes" id="UP000250369">
    <property type="component" value="Unassembled WGS sequence"/>
</dbReference>
<evidence type="ECO:0000256" key="3">
    <source>
        <dbReference type="SAM" id="SignalP"/>
    </source>
</evidence>
<feature type="region of interest" description="Disordered" evidence="2">
    <location>
        <begin position="30"/>
        <end position="84"/>
    </location>
</feature>
<feature type="chain" id="PRO_5038698601" evidence="3">
    <location>
        <begin position="28"/>
        <end position="567"/>
    </location>
</feature>
<accession>A0A329MCT3</accession>
<name>A0A329MCT3_9BACL</name>
<dbReference type="EMBL" id="QMFB01000017">
    <property type="protein sequence ID" value="RAV17865.1"/>
    <property type="molecule type" value="Genomic_DNA"/>
</dbReference>
<dbReference type="PANTHER" id="PTHR43649:SF33">
    <property type="entry name" value="POLYGALACTURONAN_RHAMNOGALACTURONAN-BINDING PROTEIN YTCQ"/>
    <property type="match status" value="1"/>
</dbReference>
<evidence type="ECO:0000256" key="1">
    <source>
        <dbReference type="ARBA" id="ARBA00022729"/>
    </source>
</evidence>
<evidence type="ECO:0000313" key="4">
    <source>
        <dbReference type="EMBL" id="RAV17865.1"/>
    </source>
</evidence>
<gene>
    <name evidence="4" type="ORF">DQG23_25995</name>
</gene>
<evidence type="ECO:0000313" key="5">
    <source>
        <dbReference type="Proteomes" id="UP000250369"/>
    </source>
</evidence>
<dbReference type="PROSITE" id="PS51257">
    <property type="entry name" value="PROKAR_LIPOPROTEIN"/>
    <property type="match status" value="1"/>
</dbReference>